<comment type="caution">
    <text evidence="11">The sequence shown here is derived from an EMBL/GenBank/DDBJ whole genome shotgun (WGS) entry which is preliminary data.</text>
</comment>
<dbReference type="PANTHER" id="PTHR43528">
    <property type="entry name" value="ALPHA-KETOGLUTARATE PERMEASE"/>
    <property type="match status" value="1"/>
</dbReference>
<proteinExistence type="predicted"/>
<feature type="transmembrane region" description="Helical" evidence="9">
    <location>
        <begin position="139"/>
        <end position="163"/>
    </location>
</feature>
<protein>
    <submittedName>
        <fullName evidence="11">MFS transporter</fullName>
    </submittedName>
</protein>
<feature type="transmembrane region" description="Helical" evidence="9">
    <location>
        <begin position="109"/>
        <end position="133"/>
    </location>
</feature>
<evidence type="ECO:0000256" key="9">
    <source>
        <dbReference type="SAM" id="Phobius"/>
    </source>
</evidence>
<evidence type="ECO:0000256" key="7">
    <source>
        <dbReference type="ARBA" id="ARBA00023136"/>
    </source>
</evidence>
<dbReference type="EMBL" id="JAMZEJ010000006">
    <property type="protein sequence ID" value="MCQ8241216.1"/>
    <property type="molecule type" value="Genomic_DNA"/>
</dbReference>
<dbReference type="InterPro" id="IPR036259">
    <property type="entry name" value="MFS_trans_sf"/>
</dbReference>
<dbReference type="InterPro" id="IPR020846">
    <property type="entry name" value="MFS_dom"/>
</dbReference>
<evidence type="ECO:0000313" key="12">
    <source>
        <dbReference type="Proteomes" id="UP001524547"/>
    </source>
</evidence>
<feature type="transmembrane region" description="Helical" evidence="9">
    <location>
        <begin position="359"/>
        <end position="380"/>
    </location>
</feature>
<feature type="region of interest" description="Disordered" evidence="8">
    <location>
        <begin position="1"/>
        <end position="20"/>
    </location>
</feature>
<comment type="subcellular location">
    <subcellularLocation>
        <location evidence="1">Cell membrane</location>
        <topology evidence="1">Multi-pass membrane protein</topology>
    </subcellularLocation>
</comment>
<evidence type="ECO:0000259" key="10">
    <source>
        <dbReference type="PROSITE" id="PS50850"/>
    </source>
</evidence>
<evidence type="ECO:0000256" key="8">
    <source>
        <dbReference type="SAM" id="MobiDB-lite"/>
    </source>
</evidence>
<evidence type="ECO:0000256" key="6">
    <source>
        <dbReference type="ARBA" id="ARBA00022989"/>
    </source>
</evidence>
<keyword evidence="2" id="KW-0813">Transport</keyword>
<feature type="transmembrane region" description="Helical" evidence="9">
    <location>
        <begin position="36"/>
        <end position="57"/>
    </location>
</feature>
<keyword evidence="12" id="KW-1185">Reference proteome</keyword>
<keyword evidence="5" id="KW-0769">Symport</keyword>
<evidence type="ECO:0000256" key="1">
    <source>
        <dbReference type="ARBA" id="ARBA00004651"/>
    </source>
</evidence>
<keyword evidence="3" id="KW-1003">Cell membrane</keyword>
<accession>A0ABT1VY16</accession>
<feature type="transmembrane region" description="Helical" evidence="9">
    <location>
        <begin position="266"/>
        <end position="285"/>
    </location>
</feature>
<dbReference type="InterPro" id="IPR051084">
    <property type="entry name" value="H+-coupled_symporters"/>
</dbReference>
<keyword evidence="4 9" id="KW-0812">Transmembrane</keyword>
<evidence type="ECO:0000256" key="3">
    <source>
        <dbReference type="ARBA" id="ARBA00022475"/>
    </source>
</evidence>
<keyword evidence="7 9" id="KW-0472">Membrane</keyword>
<dbReference type="Proteomes" id="UP001524547">
    <property type="component" value="Unassembled WGS sequence"/>
</dbReference>
<sequence length="451" mass="47983">MRQQDQGELSFGAGPVEPPAEFQPREDALTREHLRILFLSSLGGVLEFYDFVIFVFLARTIGFLFFPADEPEWLRDVQAFGLFAAGYLARPLGGIIMAHYGDRDGRKRVFTFSVLLMAVPTLLIGLMPTYAVLGVAAPMLLLLMRVLQGAAIGGEAPGGWVFVAEHAPPGRQGTALGLLTAGLTGGILLGSVVATLTTILAGEPALRAWAWRVPFLLGGVFGLGAMVLRRWLRETPVFAALRNQHRLASDGAPAVRVLREHRRGMLTSMSCTWMLTAAIVVVILMTPTLLPRLSGVTPANAQRSILLASLFLTLSAMTVGVAVDRWGPRRVGSVLIPLFVLATYDLFGDLSGWPLPLRAVLAGTGAGLVSLVPVAMVRCFPPAVRFSGLSLSYNLAYAVCGGVTPPLVAWLATLGRFHPAHYVAVACAAGLSSLLFSRLPAAVPASSSPAP</sequence>
<feature type="transmembrane region" description="Helical" evidence="9">
    <location>
        <begin position="392"/>
        <end position="413"/>
    </location>
</feature>
<evidence type="ECO:0000256" key="2">
    <source>
        <dbReference type="ARBA" id="ARBA00022448"/>
    </source>
</evidence>
<dbReference type="RefSeq" id="WP_422919967.1">
    <property type="nucleotide sequence ID" value="NZ_JAMZEJ010000006.1"/>
</dbReference>
<organism evidence="11 12">
    <name type="scientific">Rhizosaccharibacter radicis</name>
    <dbReference type="NCBI Taxonomy" id="2782605"/>
    <lineage>
        <taxon>Bacteria</taxon>
        <taxon>Pseudomonadati</taxon>
        <taxon>Pseudomonadota</taxon>
        <taxon>Alphaproteobacteria</taxon>
        <taxon>Acetobacterales</taxon>
        <taxon>Acetobacteraceae</taxon>
        <taxon>Rhizosaccharibacter</taxon>
    </lineage>
</organism>
<evidence type="ECO:0000256" key="4">
    <source>
        <dbReference type="ARBA" id="ARBA00022692"/>
    </source>
</evidence>
<reference evidence="11 12" key="1">
    <citation type="submission" date="2022-06" db="EMBL/GenBank/DDBJ databases">
        <title>Rhizosaccharibacter gen. nov. sp. nov. KSS12, endophytic bacteria isolated from sugarcane.</title>
        <authorList>
            <person name="Pitiwittayakul N."/>
        </authorList>
    </citation>
    <scope>NUCLEOTIDE SEQUENCE [LARGE SCALE GENOMIC DNA]</scope>
    <source>
        <strain evidence="11 12">KSS12</strain>
    </source>
</reference>
<dbReference type="SUPFAM" id="SSF103473">
    <property type="entry name" value="MFS general substrate transporter"/>
    <property type="match status" value="1"/>
</dbReference>
<feature type="domain" description="Major facilitator superfamily (MFS) profile" evidence="10">
    <location>
        <begin position="36"/>
        <end position="444"/>
    </location>
</feature>
<keyword evidence="6 9" id="KW-1133">Transmembrane helix</keyword>
<name>A0ABT1VY16_9PROT</name>
<dbReference type="PANTHER" id="PTHR43528:SF7">
    <property type="entry name" value="MFS TRANSPORTER"/>
    <property type="match status" value="1"/>
</dbReference>
<evidence type="ECO:0000256" key="5">
    <source>
        <dbReference type="ARBA" id="ARBA00022847"/>
    </source>
</evidence>
<feature type="transmembrane region" description="Helical" evidence="9">
    <location>
        <begin position="305"/>
        <end position="323"/>
    </location>
</feature>
<dbReference type="Pfam" id="PF00083">
    <property type="entry name" value="Sugar_tr"/>
    <property type="match status" value="1"/>
</dbReference>
<feature type="transmembrane region" description="Helical" evidence="9">
    <location>
        <begin position="175"/>
        <end position="202"/>
    </location>
</feature>
<dbReference type="Gene3D" id="1.20.1250.20">
    <property type="entry name" value="MFS general substrate transporter like domains"/>
    <property type="match status" value="2"/>
</dbReference>
<feature type="transmembrane region" description="Helical" evidence="9">
    <location>
        <begin position="208"/>
        <end position="228"/>
    </location>
</feature>
<dbReference type="InterPro" id="IPR005828">
    <property type="entry name" value="MFS_sugar_transport-like"/>
</dbReference>
<gene>
    <name evidence="11" type="ORF">NFI88_10230</name>
</gene>
<feature type="transmembrane region" description="Helical" evidence="9">
    <location>
        <begin position="77"/>
        <end position="97"/>
    </location>
</feature>
<feature type="transmembrane region" description="Helical" evidence="9">
    <location>
        <begin position="330"/>
        <end position="347"/>
    </location>
</feature>
<evidence type="ECO:0000313" key="11">
    <source>
        <dbReference type="EMBL" id="MCQ8241216.1"/>
    </source>
</evidence>
<dbReference type="PROSITE" id="PS50850">
    <property type="entry name" value="MFS"/>
    <property type="match status" value="1"/>
</dbReference>